<keyword evidence="7" id="KW-0393">Immunoglobulin domain</keyword>
<proteinExistence type="inferred from homology"/>
<dbReference type="InterPro" id="IPR036179">
    <property type="entry name" value="Ig-like_dom_sf"/>
</dbReference>
<evidence type="ECO:0000256" key="7">
    <source>
        <dbReference type="ARBA" id="ARBA00023319"/>
    </source>
</evidence>
<keyword evidence="4" id="KW-0808">Transferase</keyword>
<dbReference type="InterPro" id="IPR004166">
    <property type="entry name" value="a-kinase_dom"/>
</dbReference>
<keyword evidence="6" id="KW-1015">Disulfide bond</keyword>
<accession>A0ABD1KLB3</accession>
<dbReference type="PROSITE" id="PS50835">
    <property type="entry name" value="IG_LIKE"/>
    <property type="match status" value="1"/>
</dbReference>
<keyword evidence="3" id="KW-0723">Serine/threonine-protein kinase</keyword>
<evidence type="ECO:0000259" key="12">
    <source>
        <dbReference type="PROSITE" id="PS50835"/>
    </source>
</evidence>
<dbReference type="Pfam" id="PF00047">
    <property type="entry name" value="ig"/>
    <property type="match status" value="1"/>
</dbReference>
<feature type="region of interest" description="Disordered" evidence="11">
    <location>
        <begin position="43"/>
        <end position="68"/>
    </location>
</feature>
<dbReference type="SUPFAM" id="SSF56112">
    <property type="entry name" value="Protein kinase-like (PK-like)"/>
    <property type="match status" value="1"/>
</dbReference>
<dbReference type="PROSITE" id="PS51158">
    <property type="entry name" value="ALPHA_KINASE"/>
    <property type="match status" value="1"/>
</dbReference>
<dbReference type="InterPro" id="IPR013151">
    <property type="entry name" value="Immunoglobulin_dom"/>
</dbReference>
<feature type="compositionally biased region" description="Polar residues" evidence="11">
    <location>
        <begin position="1429"/>
        <end position="1441"/>
    </location>
</feature>
<evidence type="ECO:0000256" key="11">
    <source>
        <dbReference type="SAM" id="MobiDB-lite"/>
    </source>
</evidence>
<dbReference type="SMART" id="SM00811">
    <property type="entry name" value="Alpha_kinase"/>
    <property type="match status" value="1"/>
</dbReference>
<comment type="catalytic activity">
    <reaction evidence="8">
        <text>L-threonyl-[protein] + ATP = O-phospho-L-threonyl-[protein] + ADP + H(+)</text>
        <dbReference type="Rhea" id="RHEA:46608"/>
        <dbReference type="Rhea" id="RHEA-COMP:11060"/>
        <dbReference type="Rhea" id="RHEA-COMP:11605"/>
        <dbReference type="ChEBI" id="CHEBI:15378"/>
        <dbReference type="ChEBI" id="CHEBI:30013"/>
        <dbReference type="ChEBI" id="CHEBI:30616"/>
        <dbReference type="ChEBI" id="CHEBI:61977"/>
        <dbReference type="ChEBI" id="CHEBI:456216"/>
        <dbReference type="EC" id="2.7.11.1"/>
    </reaction>
</comment>
<dbReference type="SUPFAM" id="SSF48726">
    <property type="entry name" value="Immunoglobulin"/>
    <property type="match status" value="1"/>
</dbReference>
<evidence type="ECO:0000256" key="2">
    <source>
        <dbReference type="ARBA" id="ARBA00012513"/>
    </source>
</evidence>
<dbReference type="GO" id="GO:0004674">
    <property type="term" value="F:protein serine/threonine kinase activity"/>
    <property type="evidence" value="ECO:0007669"/>
    <property type="project" value="UniProtKB-KW"/>
</dbReference>
<protein>
    <recommendedName>
        <fullName evidence="2">non-specific serine/threonine protein kinase</fullName>
        <ecNumber evidence="2">2.7.11.1</ecNumber>
    </recommendedName>
</protein>
<feature type="domain" description="Ig-like" evidence="12">
    <location>
        <begin position="1602"/>
        <end position="1690"/>
    </location>
</feature>
<feature type="region of interest" description="Disordered" evidence="11">
    <location>
        <begin position="1273"/>
        <end position="1310"/>
    </location>
</feature>
<dbReference type="PANTHER" id="PTHR47091:SF2">
    <property type="entry name" value="ALPHA-PROTEIN KINASE 2"/>
    <property type="match status" value="1"/>
</dbReference>
<feature type="compositionally biased region" description="Polar residues" evidence="11">
    <location>
        <begin position="43"/>
        <end position="64"/>
    </location>
</feature>
<sequence length="1990" mass="216558">MNDMTDTNDRQEDEYEYEYSDYGWIRRLKAATVTCSPVTGLEPNNVTGGLTTTMTSGHPDTTANVPAADNTCLTQPHSTLTDRRASCDTADDFILISSQANICRDPTNPPSETGIVSTPHVTESDMAALPTGGVVDPFAPVVTSNKDPINSPTESSTVLGALPMDCFTPPVHCFVDSLSTSLDISTGSINPEANSTLNILNDPEESSMEVISFSDINLIPDTTPELVVDEQSLETVSSLTDKLEDTEEDDRQKGIKCDSLLLSPATTDLLAKEFQFQCSPDVREECGGVSEGERWTQLETCDSGKVEEDRHKYSEKHYLGQPSETINNKQKDTVEDDMDTWIKCDPLTVSQATTDVVAEELQFRCSPDVREEVRVVSDGERWTQLETCDSGSTGDDGKHGHIEKHYSDQHLESQAPEETHGYQEGNIEGSCVASGDTYDVLKPLRGLSTEDQGVSLECEAKVEQKDSGYSDPHLLVQTAANFKVKAAKISSEGETEKDNHTSPVQCSVDSPSISLGISTDNLNPHTDNNLNPGESNVEPILCSAVNLPPDTISELVVDVQNLTIVSNLTDEKDDTVEDDLEKFMECDSFLLTQAIAHVVTEELQVQCSPEVKEEVKVVSEGERFTTDEVDEEFQFQSSTSLSTSTDNIHPVTNNNLGDPEESNIEPISCSAVNLTPDTISELVFDGQHLPTVCNLSDKQEDTGEGAIEKCIKWDSFLLTQAIADVVTEELQVQRSPDAKEEVRVVSEGERFTQLVSYYSGSAEEEGQQRYFENNYSDQPLENVTDKQEDTVEGDIGMDIHPLTYNVQNPVTESHPLIRSGNWDQSETDQDQAAALGDLADVSTRKEEGVGFKSADYDSSSNESWLDACQFLALEENGASIFDEWGHSPSVSSCDESTHGTKDLSATGGTVATTLAEPISHSALRGPPVERWSSTDSWVSALSDWAPALSSHHEDPFICESLTEASMAIQDQAVAPSPDGSTQSGEMVTALPQNLLALGGHQSAEVRADVDVDPRGRTSDPVACCCLLEPSEKTTALSNDMGAACDTFSARESFTHQSDCPRNSLYGDSYRTQTEPFTDLYHKVQSSIQLPYNDNGQQYVKAGTTPWGVREDGVSLPVLSTEEKGERSYGFLTISDYLSGAAPAEEHSVFAPFLATDTGSLTCSLDQGDSQEEVYSQENTGSLLQGEKSGFPQFIMPFAPVGQPSLGNSAQRLISCSLPGDQPGAGGLAKDPQSWTNSVGSTFPSLLPPYVHSHLKIHPLLPAVKDIGECLTGELRSPSDTTDTSTSWDSSSASSTSSSSEDQVVPGDSCSVDQQSIRKASDVRKECDNLLIATGERYQVLEQDRVACLTLDVDSRPYPSQCAEGQEDNFVDSSNTANPRNEKEWRKSSKMPHKTSKAASEGKGRSKHKDKSGGHHSTTHVSKKQENVHPESQSGSVLATVSSEDKPVTVIETIVITEKVAPKSHGKKKKKHHQAPAAGKSEVVPLAEVENGAKQKTAKEKVSNVEAAAHVDSVKQKATGEKAKIDSFEVKLAQRKGLDKADSKKDNLLSETLPVPRSLDEGTGKIDSRTNDSVSADKHGVIQHKKAYSDVVKEKSEAPKPGPQVVEDILAVPVPDDPQSISLKCQFGTIAANATVTWTKGKTVLSEIQKSAGDVSQESLTLLKACSKDLGMYRCTLTCSFGSAYSDFHFTSEVLCELVIPSHTNEVEPTEVLGDEENVQCAPLLFKDDFLSEQYFGEHQPASITTEKEHFGEGMHRKAFRATLKAGALSDLSPGHPCVLKVHNSVSHGTNTIEELVQRNYNLAVEECHVQNTAREYIKAYNNVAKSAESFGELPEIIPIFLVHRPSNDIPYATLEEELRGDFVKYSVKDGKEINLMRRDSEAGQKCCAFQHWVYTITEGNLLVTDMQGVGMKLTDVGIATCKKGYKGFRGNCATSFIDQFKVLHQCNRYCELLGLESLQPKPKRMAPPAKPKPQPAPKKKTFGPPLKGKS</sequence>
<dbReference type="InterPro" id="IPR011009">
    <property type="entry name" value="Kinase-like_dom_sf"/>
</dbReference>
<name>A0ABD1KLB3_9TELE</name>
<dbReference type="Gene3D" id="2.60.40.10">
    <property type="entry name" value="Immunoglobulins"/>
    <property type="match status" value="1"/>
</dbReference>
<comment type="catalytic activity">
    <reaction evidence="10">
        <text>L-tyrosyl-[protein] + ATP = O-phospho-L-tyrosyl-[protein] + ADP + H(+)</text>
        <dbReference type="Rhea" id="RHEA:10596"/>
        <dbReference type="Rhea" id="RHEA-COMP:10136"/>
        <dbReference type="Rhea" id="RHEA-COMP:20101"/>
        <dbReference type="ChEBI" id="CHEBI:15378"/>
        <dbReference type="ChEBI" id="CHEBI:30616"/>
        <dbReference type="ChEBI" id="CHEBI:46858"/>
        <dbReference type="ChEBI" id="CHEBI:61978"/>
        <dbReference type="ChEBI" id="CHEBI:456216"/>
        <dbReference type="EC" id="2.7.10.1"/>
    </reaction>
</comment>
<dbReference type="PANTHER" id="PTHR47091">
    <property type="entry name" value="ALPHA-PROTEIN KINASE 2-RELATED"/>
    <property type="match status" value="1"/>
</dbReference>
<feature type="region of interest" description="Disordered" evidence="11">
    <location>
        <begin position="1356"/>
        <end position="1443"/>
    </location>
</feature>
<organism evidence="14 15">
    <name type="scientific">Coilia grayii</name>
    <name type="common">Gray's grenadier anchovy</name>
    <dbReference type="NCBI Taxonomy" id="363190"/>
    <lineage>
        <taxon>Eukaryota</taxon>
        <taxon>Metazoa</taxon>
        <taxon>Chordata</taxon>
        <taxon>Craniata</taxon>
        <taxon>Vertebrata</taxon>
        <taxon>Euteleostomi</taxon>
        <taxon>Actinopterygii</taxon>
        <taxon>Neopterygii</taxon>
        <taxon>Teleostei</taxon>
        <taxon>Clupei</taxon>
        <taxon>Clupeiformes</taxon>
        <taxon>Clupeoidei</taxon>
        <taxon>Engraulidae</taxon>
        <taxon>Coilinae</taxon>
        <taxon>Coilia</taxon>
    </lineage>
</organism>
<dbReference type="EMBL" id="JBHFQA010000004">
    <property type="protein sequence ID" value="KAL2099633.1"/>
    <property type="molecule type" value="Genomic_DNA"/>
</dbReference>
<comment type="similarity">
    <text evidence="1">Belongs to the protein kinase superfamily. Alpha-type protein kinase family. ALPK subfamily.</text>
</comment>
<evidence type="ECO:0000313" key="15">
    <source>
        <dbReference type="Proteomes" id="UP001591681"/>
    </source>
</evidence>
<feature type="compositionally biased region" description="Basic and acidic residues" evidence="11">
    <location>
        <begin position="1557"/>
        <end position="1572"/>
    </location>
</feature>
<evidence type="ECO:0000313" key="14">
    <source>
        <dbReference type="EMBL" id="KAL2099633.1"/>
    </source>
</evidence>
<dbReference type="Gene3D" id="3.20.200.10">
    <property type="entry name" value="MHCK/EF2 kinase"/>
    <property type="match status" value="1"/>
</dbReference>
<feature type="region of interest" description="Disordered" evidence="11">
    <location>
        <begin position="1960"/>
        <end position="1990"/>
    </location>
</feature>
<dbReference type="Pfam" id="PF02816">
    <property type="entry name" value="Alpha_kinase"/>
    <property type="match status" value="1"/>
</dbReference>
<reference evidence="14 15" key="1">
    <citation type="submission" date="2024-09" db="EMBL/GenBank/DDBJ databases">
        <title>A chromosome-level genome assembly of Gray's grenadier anchovy, Coilia grayii.</title>
        <authorList>
            <person name="Fu Z."/>
        </authorList>
    </citation>
    <scope>NUCLEOTIDE SEQUENCE [LARGE SCALE GENOMIC DNA]</scope>
    <source>
        <strain evidence="14">G4</strain>
        <tissue evidence="14">Muscle</tissue>
    </source>
</reference>
<evidence type="ECO:0000256" key="4">
    <source>
        <dbReference type="ARBA" id="ARBA00022679"/>
    </source>
</evidence>
<feature type="region of interest" description="Disordered" evidence="11">
    <location>
        <begin position="1538"/>
        <end position="1572"/>
    </location>
</feature>
<evidence type="ECO:0000256" key="1">
    <source>
        <dbReference type="ARBA" id="ARBA00008651"/>
    </source>
</evidence>
<evidence type="ECO:0000256" key="3">
    <source>
        <dbReference type="ARBA" id="ARBA00022527"/>
    </source>
</evidence>
<evidence type="ECO:0000256" key="8">
    <source>
        <dbReference type="ARBA" id="ARBA00047899"/>
    </source>
</evidence>
<evidence type="ECO:0000256" key="10">
    <source>
        <dbReference type="ARBA" id="ARBA00051243"/>
    </source>
</evidence>
<feature type="region of interest" description="Disordered" evidence="11">
    <location>
        <begin position="1460"/>
        <end position="1485"/>
    </location>
</feature>
<dbReference type="Proteomes" id="UP001591681">
    <property type="component" value="Unassembled WGS sequence"/>
</dbReference>
<feature type="compositionally biased region" description="Low complexity" evidence="11">
    <location>
        <begin position="1277"/>
        <end position="1299"/>
    </location>
</feature>
<dbReference type="InterPro" id="IPR013783">
    <property type="entry name" value="Ig-like_fold"/>
</dbReference>
<dbReference type="EC" id="2.7.11.1" evidence="2"/>
<evidence type="ECO:0000256" key="9">
    <source>
        <dbReference type="ARBA" id="ARBA00048679"/>
    </source>
</evidence>
<evidence type="ECO:0000256" key="5">
    <source>
        <dbReference type="ARBA" id="ARBA00022777"/>
    </source>
</evidence>
<evidence type="ECO:0000259" key="13">
    <source>
        <dbReference type="PROSITE" id="PS51158"/>
    </source>
</evidence>
<evidence type="ECO:0000256" key="6">
    <source>
        <dbReference type="ARBA" id="ARBA00023157"/>
    </source>
</evidence>
<dbReference type="InterPro" id="IPR007110">
    <property type="entry name" value="Ig-like_dom"/>
</dbReference>
<keyword evidence="5" id="KW-0418">Kinase</keyword>
<keyword evidence="15" id="KW-1185">Reference proteome</keyword>
<feature type="compositionally biased region" description="Basic residues" evidence="11">
    <location>
        <begin position="1461"/>
        <end position="1473"/>
    </location>
</feature>
<gene>
    <name evidence="14" type="ORF">ACEWY4_004027</name>
</gene>
<feature type="domain" description="Alpha-type protein kinase" evidence="13">
    <location>
        <begin position="1726"/>
        <end position="1958"/>
    </location>
</feature>
<feature type="compositionally biased region" description="Basic and acidic residues" evidence="11">
    <location>
        <begin position="1538"/>
        <end position="1547"/>
    </location>
</feature>
<comment type="catalytic activity">
    <reaction evidence="9">
        <text>L-seryl-[protein] + ATP = O-phospho-L-seryl-[protein] + ADP + H(+)</text>
        <dbReference type="Rhea" id="RHEA:17989"/>
        <dbReference type="Rhea" id="RHEA-COMP:9863"/>
        <dbReference type="Rhea" id="RHEA-COMP:11604"/>
        <dbReference type="ChEBI" id="CHEBI:15378"/>
        <dbReference type="ChEBI" id="CHEBI:29999"/>
        <dbReference type="ChEBI" id="CHEBI:30616"/>
        <dbReference type="ChEBI" id="CHEBI:83421"/>
        <dbReference type="ChEBI" id="CHEBI:456216"/>
        <dbReference type="EC" id="2.7.11.1"/>
    </reaction>
</comment>
<comment type="caution">
    <text evidence="14">The sequence shown here is derived from an EMBL/GenBank/DDBJ whole genome shotgun (WGS) entry which is preliminary data.</text>
</comment>